<dbReference type="InterPro" id="IPR001900">
    <property type="entry name" value="RNase_II/R"/>
</dbReference>
<dbReference type="SUPFAM" id="SSF50249">
    <property type="entry name" value="Nucleic acid-binding proteins"/>
    <property type="match status" value="4"/>
</dbReference>
<evidence type="ECO:0000313" key="10">
    <source>
        <dbReference type="Proteomes" id="UP000028523"/>
    </source>
</evidence>
<protein>
    <recommendedName>
        <fullName evidence="7">Ribonuclease R</fullName>
        <shortName evidence="7">RNase R</shortName>
        <ecNumber evidence="7">3.1.13.1</ecNumber>
    </recommendedName>
</protein>
<dbReference type="InterPro" id="IPR003029">
    <property type="entry name" value="S1_domain"/>
</dbReference>
<dbReference type="GO" id="GO:0008859">
    <property type="term" value="F:exoribonuclease II activity"/>
    <property type="evidence" value="ECO:0007669"/>
    <property type="project" value="UniProtKB-UniRule"/>
</dbReference>
<evidence type="ECO:0000256" key="2">
    <source>
        <dbReference type="ARBA" id="ARBA00022490"/>
    </source>
</evidence>
<organism evidence="9 10">
    <name type="scientific">Malacoplasma iowae DK-CPA</name>
    <dbReference type="NCBI Taxonomy" id="1394179"/>
    <lineage>
        <taxon>Bacteria</taxon>
        <taxon>Bacillati</taxon>
        <taxon>Mycoplasmatota</taxon>
        <taxon>Mycoplasmoidales</taxon>
        <taxon>Mycoplasmoidaceae</taxon>
        <taxon>Malacoplasma</taxon>
    </lineage>
</organism>
<dbReference type="PROSITE" id="PS01175">
    <property type="entry name" value="RIBONUCLEASE_II"/>
    <property type="match status" value="1"/>
</dbReference>
<dbReference type="HAMAP" id="MF_01895">
    <property type="entry name" value="RNase_R"/>
    <property type="match status" value="1"/>
</dbReference>
<dbReference type="InterPro" id="IPR004476">
    <property type="entry name" value="RNase_II/RNase_R"/>
</dbReference>
<dbReference type="PANTHER" id="PTHR23355:SF9">
    <property type="entry name" value="DIS3-LIKE EXONUCLEASE 2"/>
    <property type="match status" value="1"/>
</dbReference>
<dbReference type="Proteomes" id="UP000028523">
    <property type="component" value="Unassembled WGS sequence"/>
</dbReference>
<evidence type="ECO:0000256" key="1">
    <source>
        <dbReference type="ARBA" id="ARBA00001849"/>
    </source>
</evidence>
<dbReference type="InterPro" id="IPR011805">
    <property type="entry name" value="RNase_R"/>
</dbReference>
<feature type="domain" description="S1 motif" evidence="8">
    <location>
        <begin position="638"/>
        <end position="718"/>
    </location>
</feature>
<dbReference type="InterPro" id="IPR012340">
    <property type="entry name" value="NA-bd_OB-fold"/>
</dbReference>
<keyword evidence="2 7" id="KW-0963">Cytoplasm</keyword>
<comment type="function">
    <text evidence="7">3'-5' exoribonuclease that releases 5'-nucleoside monophosphates and is involved in maturation of structured RNAs.</text>
</comment>
<dbReference type="PROSITE" id="PS50126">
    <property type="entry name" value="S1"/>
    <property type="match status" value="1"/>
</dbReference>
<comment type="similarity">
    <text evidence="7">Belongs to the RNR ribonuclease family. RNase R subfamily.</text>
</comment>
<gene>
    <name evidence="9" type="primary">vacB</name>
    <name evidence="7" type="synonym">rnr</name>
    <name evidence="9" type="ORF">P271_49</name>
</gene>
<accession>A0A084U2N8</accession>
<dbReference type="CDD" id="cd04471">
    <property type="entry name" value="S1_RNase_R"/>
    <property type="match status" value="1"/>
</dbReference>
<dbReference type="Pfam" id="PF17876">
    <property type="entry name" value="CSD2"/>
    <property type="match status" value="1"/>
</dbReference>
<evidence type="ECO:0000313" key="9">
    <source>
        <dbReference type="EMBL" id="KFB07224.1"/>
    </source>
</evidence>
<dbReference type="RefSeq" id="WP_036452549.1">
    <property type="nucleotide sequence ID" value="NZ_AWQU01000088.1"/>
</dbReference>
<keyword evidence="5 7" id="KW-0269">Exonuclease</keyword>
<dbReference type="EMBL" id="AWQU01000088">
    <property type="protein sequence ID" value="KFB07224.1"/>
    <property type="molecule type" value="Genomic_DNA"/>
</dbReference>
<comment type="subcellular location">
    <subcellularLocation>
        <location evidence="7">Cytoplasm</location>
    </subcellularLocation>
</comment>
<keyword evidence="6 7" id="KW-0694">RNA-binding</keyword>
<dbReference type="AlphaFoldDB" id="A0A084U2N8"/>
<dbReference type="InterPro" id="IPR040476">
    <property type="entry name" value="CSD2"/>
</dbReference>
<dbReference type="Gene3D" id="2.40.50.140">
    <property type="entry name" value="Nucleic acid-binding proteins"/>
    <property type="match status" value="2"/>
</dbReference>
<reference evidence="9 10" key="1">
    <citation type="journal article" date="2014" name="PLoS ONE">
        <title>Reduction of Hydrogen Peroxide Accumulation and Toxicity by a Catalase from Mycoplasma iowae.</title>
        <authorList>
            <person name="Pritchard R.E."/>
            <person name="Prassinos A.J."/>
            <person name="Osborne J.D."/>
            <person name="Raviv Z."/>
            <person name="Balish M.F."/>
        </authorList>
    </citation>
    <scope>NUCLEOTIDE SEQUENCE [LARGE SCALE GENOMIC DNA]</scope>
    <source>
        <strain evidence="9 10">DK-CPA</strain>
    </source>
</reference>
<proteinExistence type="inferred from homology"/>
<keyword evidence="4 7" id="KW-0378">Hydrolase</keyword>
<dbReference type="PANTHER" id="PTHR23355">
    <property type="entry name" value="RIBONUCLEASE"/>
    <property type="match status" value="1"/>
</dbReference>
<dbReference type="NCBIfam" id="TIGR00358">
    <property type="entry name" value="3_prime_RNase"/>
    <property type="match status" value="1"/>
</dbReference>
<comment type="caution">
    <text evidence="9">The sequence shown here is derived from an EMBL/GenBank/DDBJ whole genome shotgun (WGS) entry which is preliminary data.</text>
</comment>
<evidence type="ECO:0000256" key="4">
    <source>
        <dbReference type="ARBA" id="ARBA00022801"/>
    </source>
</evidence>
<evidence type="ECO:0000256" key="3">
    <source>
        <dbReference type="ARBA" id="ARBA00022722"/>
    </source>
</evidence>
<comment type="catalytic activity">
    <reaction evidence="1 7">
        <text>Exonucleolytic cleavage in the 3'- to 5'-direction to yield nucleoside 5'-phosphates.</text>
        <dbReference type="EC" id="3.1.13.1"/>
    </reaction>
</comment>
<evidence type="ECO:0000256" key="6">
    <source>
        <dbReference type="ARBA" id="ARBA00022884"/>
    </source>
</evidence>
<dbReference type="Pfam" id="PF00773">
    <property type="entry name" value="RNB"/>
    <property type="match status" value="1"/>
</dbReference>
<dbReference type="SMART" id="SM00955">
    <property type="entry name" value="RNB"/>
    <property type="match status" value="1"/>
</dbReference>
<dbReference type="InterPro" id="IPR022966">
    <property type="entry name" value="RNase_II/R_CS"/>
</dbReference>
<dbReference type="SMART" id="SM00316">
    <property type="entry name" value="S1"/>
    <property type="match status" value="1"/>
</dbReference>
<keyword evidence="3 7" id="KW-0540">Nuclease</keyword>
<dbReference type="EC" id="3.1.13.1" evidence="7"/>
<evidence type="ECO:0000256" key="7">
    <source>
        <dbReference type="HAMAP-Rule" id="MF_01895"/>
    </source>
</evidence>
<name>A0A084U2N8_MALIO</name>
<dbReference type="NCBIfam" id="TIGR02063">
    <property type="entry name" value="RNase_R"/>
    <property type="match status" value="1"/>
</dbReference>
<dbReference type="InterPro" id="IPR050180">
    <property type="entry name" value="RNR_Ribonuclease"/>
</dbReference>
<dbReference type="Pfam" id="PF00575">
    <property type="entry name" value="S1"/>
    <property type="match status" value="1"/>
</dbReference>
<sequence>MDNKKLKDLLVELVKKENGKPIQKNLLYKKLTKKQFVNKSAFFIALDELVLESTLKVIFQNKVILGYINGPLIEGSEFEGLIFLNSKGDGFVKRIDSDLSEVYINKKNTLNALNGDKVICCLMDKQKNTNFNKTTSLLKDGVILKVVERNKDFFTGTFNKTKDGYFIKVDDEKFGLIVKLDSIDGLVNGHKILFKIGNIKDNIAYATVSKIIGHENDVGTDILSIVYDSGIEPEFSDEVIKESSKIDYDFNEEEVSNRVDLTHLDIITIDPRTSKDLDDAIYVEKRGDNFKLYVAIADVSYYVKINSQVDIEANKRSTSVYLVNKVIPMLPHNLSNDICSLNENEKRMAMTCEMDIDSKGNFLDIKVYPAIIMSKKRFAYEDVNEFFNNFKSNSIKENLQLMLKNAYSLFKILKTKRENNGYIEFDIPEPKIILDENEKIIDIQKKETGEAQNMIECFMVAANEAVTIKFNESLKDAKFIYRVHDKPEDKKIEAFKIEANKLNFKFDNDIHNLKPNTISRWLRQNLDNPNKELINMILLRTMAKAKYDTNNIGHFGLALKNYTHFTSPIRRYPDLIVHRLFRMFLLEKNKYTDKQRNELLDNLKEICDHSTECEIIATNVERDVNSMKFAEYMQSKIGKTYIGMVTYITSFGIFVRLDNTIEGCAKHENIKGDFYEFDQDKLIYKGKNTNKILSLGTKVEIKVIGSNKTNRKIDFEITKIF</sequence>
<dbReference type="GO" id="GO:0003723">
    <property type="term" value="F:RNA binding"/>
    <property type="evidence" value="ECO:0007669"/>
    <property type="project" value="UniProtKB-UniRule"/>
</dbReference>
<evidence type="ECO:0000256" key="5">
    <source>
        <dbReference type="ARBA" id="ARBA00022839"/>
    </source>
</evidence>
<dbReference type="GO" id="GO:0005829">
    <property type="term" value="C:cytosol"/>
    <property type="evidence" value="ECO:0007669"/>
    <property type="project" value="TreeGrafter"/>
</dbReference>
<dbReference type="GO" id="GO:0006402">
    <property type="term" value="P:mRNA catabolic process"/>
    <property type="evidence" value="ECO:0007669"/>
    <property type="project" value="TreeGrafter"/>
</dbReference>
<keyword evidence="10" id="KW-1185">Reference proteome</keyword>
<evidence type="ECO:0000259" key="8">
    <source>
        <dbReference type="PROSITE" id="PS50126"/>
    </source>
</evidence>